<evidence type="ECO:0000313" key="1">
    <source>
        <dbReference type="EMBL" id="MFC1459812.1"/>
    </source>
</evidence>
<dbReference type="RefSeq" id="WP_203270863.1">
    <property type="nucleotide sequence ID" value="NZ_JAFBID010000007.1"/>
</dbReference>
<name>A0ABV6YFM4_9HYPH</name>
<reference evidence="1 2" key="1">
    <citation type="submission" date="2024-09" db="EMBL/GenBank/DDBJ databases">
        <title>Nodulacao em especies de Leguminosae Basais da Amazonia e Caracterizacao dos Rizobios e Bacterias Associadas aos Nodulos.</title>
        <authorList>
            <person name="Jambeiro I.C.A."/>
            <person name="Lopes I.S."/>
            <person name="Aguiar E.R.G.R."/>
            <person name="Santos A.F.J."/>
            <person name="Dos Santos J.M.F."/>
            <person name="Gross E."/>
        </authorList>
    </citation>
    <scope>NUCLEOTIDE SEQUENCE [LARGE SCALE GENOMIC DNA]</scope>
    <source>
        <strain evidence="1 2">BRUESC1165</strain>
    </source>
</reference>
<organism evidence="1 2">
    <name type="scientific">Microvirga arabica</name>
    <dbReference type="NCBI Taxonomy" id="1128671"/>
    <lineage>
        <taxon>Bacteria</taxon>
        <taxon>Pseudomonadati</taxon>
        <taxon>Pseudomonadota</taxon>
        <taxon>Alphaproteobacteria</taxon>
        <taxon>Hyphomicrobiales</taxon>
        <taxon>Methylobacteriaceae</taxon>
        <taxon>Microvirga</taxon>
    </lineage>
</organism>
<dbReference type="EMBL" id="JBHOMY010000119">
    <property type="protein sequence ID" value="MFC1459812.1"/>
    <property type="molecule type" value="Genomic_DNA"/>
</dbReference>
<gene>
    <name evidence="1" type="ORF">ACETIH_24535</name>
</gene>
<evidence type="ECO:0000313" key="2">
    <source>
        <dbReference type="Proteomes" id="UP001593940"/>
    </source>
</evidence>
<accession>A0ABV6YFM4</accession>
<sequence>MKLERKNHSLAPDTNNVLADLERTLVASIALMKRLRRQRRRSDRMTHSVEQHSA</sequence>
<proteinExistence type="predicted"/>
<dbReference type="Proteomes" id="UP001593940">
    <property type="component" value="Unassembled WGS sequence"/>
</dbReference>
<protein>
    <submittedName>
        <fullName evidence="1">Uncharacterized protein</fullName>
    </submittedName>
</protein>
<comment type="caution">
    <text evidence="1">The sequence shown here is derived from an EMBL/GenBank/DDBJ whole genome shotgun (WGS) entry which is preliminary data.</text>
</comment>
<keyword evidence="2" id="KW-1185">Reference proteome</keyword>